<dbReference type="Proteomes" id="UP000179266">
    <property type="component" value="Unassembled WGS sequence"/>
</dbReference>
<gene>
    <name evidence="1" type="ORF">A2161_07260</name>
</gene>
<evidence type="ECO:0000313" key="2">
    <source>
        <dbReference type="Proteomes" id="UP000179266"/>
    </source>
</evidence>
<evidence type="ECO:0000313" key="1">
    <source>
        <dbReference type="EMBL" id="OGL45158.1"/>
    </source>
</evidence>
<name>A0A1F7RVT5_9BACT</name>
<accession>A0A1F7RVT5</accession>
<protein>
    <submittedName>
        <fullName evidence="1">Uncharacterized protein</fullName>
    </submittedName>
</protein>
<dbReference type="AlphaFoldDB" id="A0A1F7RVT5"/>
<proteinExistence type="predicted"/>
<reference evidence="1 2" key="1">
    <citation type="journal article" date="2016" name="Nat. Commun.">
        <title>Thousands of microbial genomes shed light on interconnected biogeochemical processes in an aquifer system.</title>
        <authorList>
            <person name="Anantharaman K."/>
            <person name="Brown C.T."/>
            <person name="Hug L.A."/>
            <person name="Sharon I."/>
            <person name="Castelle C.J."/>
            <person name="Probst A.J."/>
            <person name="Thomas B.C."/>
            <person name="Singh A."/>
            <person name="Wilkins M.J."/>
            <person name="Karaoz U."/>
            <person name="Brodie E.L."/>
            <person name="Williams K.H."/>
            <person name="Hubbard S.S."/>
            <person name="Banfield J.F."/>
        </authorList>
    </citation>
    <scope>NUCLEOTIDE SEQUENCE [LARGE SCALE GENOMIC DNA]</scope>
</reference>
<comment type="caution">
    <text evidence="1">The sequence shown here is derived from an EMBL/GenBank/DDBJ whole genome shotgun (WGS) entry which is preliminary data.</text>
</comment>
<organism evidence="1 2">
    <name type="scientific">Candidatus Schekmanbacteria bacterium RBG_13_48_7</name>
    <dbReference type="NCBI Taxonomy" id="1817878"/>
    <lineage>
        <taxon>Bacteria</taxon>
        <taxon>Candidatus Schekmaniibacteriota</taxon>
    </lineage>
</organism>
<dbReference type="EMBL" id="MGDD01000192">
    <property type="protein sequence ID" value="OGL45158.1"/>
    <property type="molecule type" value="Genomic_DNA"/>
</dbReference>
<sequence>MRLNVVLKKLMSISVFLLTFILMFGNLNYANATEFTFRGRIEVDSTNEYHRDCTVWGNPLLHNPYTVTFDIPSYKEPDSFVPFRSATYIVDGSHVQFVVGGKVYPLSQLIFTIGRDMVTLYFHELDKLIMEYYWPVGTFYGYNHTILCQVAEAPVSVVSDWVDNKCYGVLDAVSMGILCTLDTEDFPVKTISDFPIKTVADYPIINPKPKTELSPYKLNSMAKVNIEDFLGTDDEWLEDHVTKSADQITKTLKPELWVDEFTLATNGKEVFESSKKAVHELKYIFQKDGLAQEIKDAALMSTEYLVNADSILAKRHIDKAENLSMGLDDSKIDEYIKKAKHEFAEATMQVNTNDFESSVGHFKKAWEYAEKALDKISEGYLNF</sequence>